<protein>
    <submittedName>
        <fullName evidence="1">Transposase, IS204/IS1001/IS1096/IS1165</fullName>
    </submittedName>
</protein>
<name>A0AA87IKK8_9BACL</name>
<comment type="caution">
    <text evidence="1">The sequence shown here is derived from an EMBL/GenBank/DDBJ whole genome shotgun (WGS) entry which is preliminary data.</text>
</comment>
<gene>
    <name evidence="1" type="ORF">A1A1_12837</name>
</gene>
<reference evidence="1 2" key="1">
    <citation type="journal article" date="2012" name="J. Bacteriol.">
        <title>Genome Sequence of the Antarctic Psychrophile Bacterium Planococcus antarcticus DSM 14505.</title>
        <authorList>
            <person name="Margolles A."/>
            <person name="Gueimonde M."/>
            <person name="Sanchez B."/>
        </authorList>
    </citation>
    <scope>NUCLEOTIDE SEQUENCE [LARGE SCALE GENOMIC DNA]</scope>
    <source>
        <strain evidence="1 2">DSM 14505</strain>
    </source>
</reference>
<accession>A0AA87IKK8</accession>
<proteinExistence type="predicted"/>
<dbReference type="AlphaFoldDB" id="A0AA87IKK8"/>
<organism evidence="1 2">
    <name type="scientific">Planococcus antarcticus DSM 14505</name>
    <dbReference type="NCBI Taxonomy" id="1185653"/>
    <lineage>
        <taxon>Bacteria</taxon>
        <taxon>Bacillati</taxon>
        <taxon>Bacillota</taxon>
        <taxon>Bacilli</taxon>
        <taxon>Bacillales</taxon>
        <taxon>Caryophanaceae</taxon>
        <taxon>Planococcus</taxon>
    </lineage>
</organism>
<sequence length="154" mass="18416">MEEALFHLDENLHLLYHKQTEEELFFIVEVQSSSALCPACRQISRRPHSRYCRKIDDLPVSDRHVHFQALLHKWFCDNRDCSTKVFTERLAWLQPYKRKTDRLEHLIEKIAFSTNCLTAEKVCRTMHIPVSHDTLLRRVKAQTFDLTPSSFRRY</sequence>
<dbReference type="EMBL" id="AJYB01000040">
    <property type="protein sequence ID" value="EIM06092.1"/>
    <property type="molecule type" value="Genomic_DNA"/>
</dbReference>
<dbReference type="Proteomes" id="UP000004725">
    <property type="component" value="Unassembled WGS sequence"/>
</dbReference>
<evidence type="ECO:0000313" key="2">
    <source>
        <dbReference type="Proteomes" id="UP000004725"/>
    </source>
</evidence>
<evidence type="ECO:0000313" key="1">
    <source>
        <dbReference type="EMBL" id="EIM06092.1"/>
    </source>
</evidence>